<proteinExistence type="predicted"/>
<dbReference type="Proteomes" id="UP001164250">
    <property type="component" value="Chromosome 12"/>
</dbReference>
<keyword evidence="2" id="KW-1185">Reference proteome</keyword>
<sequence length="214" mass="24421">MRDVDSLHAFLPSDMELAEFATVVESLLGWGFENESFAMEELRLGGSVTLVILDENGKVLTDSGVEIIREYGVEGYPFTEEKIKEMKEEEEERAEREQSLKSILVTKSRDYVVSSDGKKIPVSELEGKTVGLYFLLHSNKSCVEFTPQLIKVYEKLKEKRENFEIVLISLDDNEESFKKSLGSMPWLALPFNDKSCQKLARYFELSTLPTLKSQ</sequence>
<accession>A0ACC1A643</accession>
<gene>
    <name evidence="1" type="ORF">Patl1_09718</name>
</gene>
<reference evidence="2" key="1">
    <citation type="journal article" date="2023" name="G3 (Bethesda)">
        <title>Genome assembly and association tests identify interacting loci associated with vigor, precocity, and sex in interspecific pistachio rootstocks.</title>
        <authorList>
            <person name="Palmer W."/>
            <person name="Jacygrad E."/>
            <person name="Sagayaradj S."/>
            <person name="Cavanaugh K."/>
            <person name="Han R."/>
            <person name="Bertier L."/>
            <person name="Beede B."/>
            <person name="Kafkas S."/>
            <person name="Golino D."/>
            <person name="Preece J."/>
            <person name="Michelmore R."/>
        </authorList>
    </citation>
    <scope>NUCLEOTIDE SEQUENCE [LARGE SCALE GENOMIC DNA]</scope>
</reference>
<evidence type="ECO:0000313" key="1">
    <source>
        <dbReference type="EMBL" id="KAJ0082985.1"/>
    </source>
</evidence>
<name>A0ACC1A643_9ROSI</name>
<organism evidence="1 2">
    <name type="scientific">Pistacia atlantica</name>
    <dbReference type="NCBI Taxonomy" id="434234"/>
    <lineage>
        <taxon>Eukaryota</taxon>
        <taxon>Viridiplantae</taxon>
        <taxon>Streptophyta</taxon>
        <taxon>Embryophyta</taxon>
        <taxon>Tracheophyta</taxon>
        <taxon>Spermatophyta</taxon>
        <taxon>Magnoliopsida</taxon>
        <taxon>eudicotyledons</taxon>
        <taxon>Gunneridae</taxon>
        <taxon>Pentapetalae</taxon>
        <taxon>rosids</taxon>
        <taxon>malvids</taxon>
        <taxon>Sapindales</taxon>
        <taxon>Anacardiaceae</taxon>
        <taxon>Pistacia</taxon>
    </lineage>
</organism>
<protein>
    <submittedName>
        <fullName evidence="1">Uncharacterized protein</fullName>
    </submittedName>
</protein>
<comment type="caution">
    <text evidence="1">The sequence shown here is derived from an EMBL/GenBank/DDBJ whole genome shotgun (WGS) entry which is preliminary data.</text>
</comment>
<evidence type="ECO:0000313" key="2">
    <source>
        <dbReference type="Proteomes" id="UP001164250"/>
    </source>
</evidence>
<dbReference type="EMBL" id="CM047908">
    <property type="protein sequence ID" value="KAJ0082985.1"/>
    <property type="molecule type" value="Genomic_DNA"/>
</dbReference>